<proteinExistence type="predicted"/>
<keyword evidence="3" id="KW-1185">Reference proteome</keyword>
<evidence type="ECO:0000313" key="3">
    <source>
        <dbReference type="Proteomes" id="UP000019248"/>
    </source>
</evidence>
<name>W7CVA1_9LIST</name>
<sequence length="464" mass="48318">MKNVLKKPLTITLATLLLASQPGMASIAAFAAEAPAGGTQAIQGRSLAPVYVKTAAELKAAMINSSVKDIIFTADINWSGTINQKGSKSIYGNNHKINFNGGNIYGDWDSVNELYDMTVENGGAWGGFFGGTDNTINSFHNVSFTGANTQAAFNVPNGTLNLSGNIYVSSSAKDAIQAARVNIDQSAIVTIYSSASALNITPDTVGKLPSHLMINDKATVTLQGGIASNAINNTSKAMVFNWGSLYANGGSAAYASNGGKVFLDETSTSEFTSKSGVAFTGGLEIADNANLSIKTGGGVAADFSQSIGFTAAPKANFVIEATNKAIIGDSGTPVSLQPTQGISVWNISSDPKGAPTNAYAFSKAEFKIDNSGLVAGMVTDSPTFASTFNNAYIKKIAYGSYSVNVAEHNRQAAAENAVKDLFNNSDVTGTIKDTTNQEAIDNAQKAIDAVTDATKKSRITKRPR</sequence>
<dbReference type="Pfam" id="PF20585">
    <property type="entry name" value="Pectate_lyase_5"/>
    <property type="match status" value="1"/>
</dbReference>
<dbReference type="AlphaFoldDB" id="W7CVA1"/>
<dbReference type="PATRIC" id="fig|1265816.5.peg.2458"/>
<gene>
    <name evidence="2" type="ORF">PRIP_12454</name>
</gene>
<evidence type="ECO:0000256" key="1">
    <source>
        <dbReference type="SAM" id="SignalP"/>
    </source>
</evidence>
<dbReference type="EMBL" id="AODL01000022">
    <property type="protein sequence ID" value="EUJ43589.1"/>
    <property type="molecule type" value="Genomic_DNA"/>
</dbReference>
<dbReference type="OrthoDB" id="2366249at2"/>
<dbReference type="Proteomes" id="UP000019248">
    <property type="component" value="Unassembled WGS sequence"/>
</dbReference>
<keyword evidence="1" id="KW-0732">Signal</keyword>
<accession>W7CVA1</accession>
<protein>
    <submittedName>
        <fullName evidence="2">Uncharacterized protein</fullName>
    </submittedName>
</protein>
<reference evidence="2 3" key="1">
    <citation type="journal article" date="2014" name="Int. J. Syst. Evol. Microbiol.">
        <title>Listeria floridensis sp. nov., Listeria aquatica sp. nov., Listeria cornellensis sp. nov., Listeria riparia sp. nov. and Listeria grandensis sp. nov., from agricultural and natural environments.</title>
        <authorList>
            <person name="den Bakker H.C."/>
            <person name="Warchocki S."/>
            <person name="Wright E.M."/>
            <person name="Allred A.F."/>
            <person name="Ahlstrom C."/>
            <person name="Manuel C.S."/>
            <person name="Stasiewicz M.J."/>
            <person name="Burrell A."/>
            <person name="Roof S."/>
            <person name="Strawn L."/>
            <person name="Fortes E.D."/>
            <person name="Nightingale K.K."/>
            <person name="Kephart D."/>
            <person name="Wiedmann M."/>
        </authorList>
    </citation>
    <scope>NUCLEOTIDE SEQUENCE [LARGE SCALE GENOMIC DNA]</scope>
    <source>
        <strain evidence="2 3">FSL S10-1204</strain>
    </source>
</reference>
<dbReference type="InterPro" id="IPR046776">
    <property type="entry name" value="Pectate_lyase_5"/>
</dbReference>
<feature type="signal peptide" evidence="1">
    <location>
        <begin position="1"/>
        <end position="25"/>
    </location>
</feature>
<organism evidence="2 3">
    <name type="scientific">Listeria riparia FSL S10-1204</name>
    <dbReference type="NCBI Taxonomy" id="1265816"/>
    <lineage>
        <taxon>Bacteria</taxon>
        <taxon>Bacillati</taxon>
        <taxon>Bacillota</taxon>
        <taxon>Bacilli</taxon>
        <taxon>Bacillales</taxon>
        <taxon>Listeriaceae</taxon>
        <taxon>Listeria</taxon>
    </lineage>
</organism>
<dbReference type="RefSeq" id="WP_036101310.1">
    <property type="nucleotide sequence ID" value="NZ_AODL01000022.1"/>
</dbReference>
<comment type="caution">
    <text evidence="2">The sequence shown here is derived from an EMBL/GenBank/DDBJ whole genome shotgun (WGS) entry which is preliminary data.</text>
</comment>
<feature type="chain" id="PRO_5039447343" evidence="1">
    <location>
        <begin position="26"/>
        <end position="464"/>
    </location>
</feature>
<evidence type="ECO:0000313" key="2">
    <source>
        <dbReference type="EMBL" id="EUJ43589.1"/>
    </source>
</evidence>